<organism evidence="6 7">
    <name type="scientific">Alkalimonas collagenimarina</name>
    <dbReference type="NCBI Taxonomy" id="400390"/>
    <lineage>
        <taxon>Bacteria</taxon>
        <taxon>Pseudomonadati</taxon>
        <taxon>Pseudomonadota</taxon>
        <taxon>Gammaproteobacteria</taxon>
        <taxon>Alkalimonas</taxon>
    </lineage>
</organism>
<evidence type="ECO:0000259" key="5">
    <source>
        <dbReference type="Pfam" id="PF04234"/>
    </source>
</evidence>
<sequence>MNRFMMFFALVILCFAPAKVLAHTPMQFSIPADGAVLNEPTAVVMLHFGDPVRMLSLDLTHQDQAIEFGFERNRQPTDHIEFPLPTLAPGHYQLEWAALGADGHRVSGTISFQIDPDAEASNPEPESESHQHHHHAMLAETSTELES</sequence>
<gene>
    <name evidence="6" type="ORF">Q3O60_06160</name>
</gene>
<dbReference type="Gene3D" id="2.60.40.1220">
    <property type="match status" value="1"/>
</dbReference>
<feature type="chain" id="PRO_5046864999" evidence="4">
    <location>
        <begin position="23"/>
        <end position="147"/>
    </location>
</feature>
<evidence type="ECO:0000313" key="6">
    <source>
        <dbReference type="EMBL" id="MDP4535762.1"/>
    </source>
</evidence>
<evidence type="ECO:0000313" key="7">
    <source>
        <dbReference type="Proteomes" id="UP001231616"/>
    </source>
</evidence>
<keyword evidence="2" id="KW-0186">Copper</keyword>
<evidence type="ECO:0000256" key="2">
    <source>
        <dbReference type="ARBA" id="ARBA00023008"/>
    </source>
</evidence>
<dbReference type="Pfam" id="PF04234">
    <property type="entry name" value="CopC"/>
    <property type="match status" value="1"/>
</dbReference>
<dbReference type="RefSeq" id="WP_305893029.1">
    <property type="nucleotide sequence ID" value="NZ_JAUZVZ010000007.1"/>
</dbReference>
<keyword evidence="7" id="KW-1185">Reference proteome</keyword>
<proteinExistence type="predicted"/>
<dbReference type="InterPro" id="IPR014756">
    <property type="entry name" value="Ig_E-set"/>
</dbReference>
<dbReference type="SUPFAM" id="SSF81296">
    <property type="entry name" value="E set domains"/>
    <property type="match status" value="1"/>
</dbReference>
<dbReference type="InterPro" id="IPR007348">
    <property type="entry name" value="CopC_dom"/>
</dbReference>
<evidence type="ECO:0000256" key="1">
    <source>
        <dbReference type="ARBA" id="ARBA00022729"/>
    </source>
</evidence>
<reference evidence="6 7" key="1">
    <citation type="submission" date="2023-08" db="EMBL/GenBank/DDBJ databases">
        <authorList>
            <person name="Joshi A."/>
            <person name="Thite S."/>
        </authorList>
    </citation>
    <scope>NUCLEOTIDE SEQUENCE [LARGE SCALE GENOMIC DNA]</scope>
    <source>
        <strain evidence="6 7">AC40</strain>
    </source>
</reference>
<feature type="domain" description="CopC" evidence="5">
    <location>
        <begin position="23"/>
        <end position="114"/>
    </location>
</feature>
<dbReference type="Proteomes" id="UP001231616">
    <property type="component" value="Unassembled WGS sequence"/>
</dbReference>
<evidence type="ECO:0000256" key="4">
    <source>
        <dbReference type="SAM" id="SignalP"/>
    </source>
</evidence>
<feature type="signal peptide" evidence="4">
    <location>
        <begin position="1"/>
        <end position="22"/>
    </location>
</feature>
<accession>A0ABT9GXH3</accession>
<keyword evidence="1 4" id="KW-0732">Signal</keyword>
<protein>
    <submittedName>
        <fullName evidence="6">Copper resistance protein CopC</fullName>
    </submittedName>
</protein>
<feature type="region of interest" description="Disordered" evidence="3">
    <location>
        <begin position="115"/>
        <end position="147"/>
    </location>
</feature>
<evidence type="ECO:0000256" key="3">
    <source>
        <dbReference type="SAM" id="MobiDB-lite"/>
    </source>
</evidence>
<dbReference type="InterPro" id="IPR014755">
    <property type="entry name" value="Cu-Rt/internalin_Ig-like"/>
</dbReference>
<name>A0ABT9GXH3_9GAMM</name>
<dbReference type="EMBL" id="JAUZVZ010000007">
    <property type="protein sequence ID" value="MDP4535762.1"/>
    <property type="molecule type" value="Genomic_DNA"/>
</dbReference>
<comment type="caution">
    <text evidence="6">The sequence shown here is derived from an EMBL/GenBank/DDBJ whole genome shotgun (WGS) entry which is preliminary data.</text>
</comment>